<feature type="domain" description="Uroporphyrinogen decarboxylase (URO-D)" evidence="1">
    <location>
        <begin position="36"/>
        <end position="232"/>
    </location>
</feature>
<dbReference type="SUPFAM" id="SSF51726">
    <property type="entry name" value="UROD/MetE-like"/>
    <property type="match status" value="1"/>
</dbReference>
<dbReference type="GO" id="GO:0004853">
    <property type="term" value="F:uroporphyrinogen decarboxylase activity"/>
    <property type="evidence" value="ECO:0007669"/>
    <property type="project" value="InterPro"/>
</dbReference>
<dbReference type="PaxDb" id="411461-DORFOR_02323"/>
<reference evidence="2 3" key="1">
    <citation type="submission" date="2007-10" db="EMBL/GenBank/DDBJ databases">
        <title>Draft genome sequence of Dorea formicigenerans(ATCC 27755).</title>
        <authorList>
            <person name="Sudarsanam P."/>
            <person name="Ley R."/>
            <person name="Guruge J."/>
            <person name="Turnbaugh P.J."/>
            <person name="Mahowald M."/>
            <person name="Liep D."/>
            <person name="Gordon J."/>
        </authorList>
    </citation>
    <scope>NUCLEOTIDE SEQUENCE [LARGE SCALE GENOMIC DNA]</scope>
    <source>
        <strain evidence="2 3">ATCC 27755</strain>
    </source>
</reference>
<dbReference type="EMBL" id="AAXA02000015">
    <property type="protein sequence ID" value="EDR45722.1"/>
    <property type="molecule type" value="Genomic_DNA"/>
</dbReference>
<proteinExistence type="predicted"/>
<dbReference type="Proteomes" id="UP000005359">
    <property type="component" value="Unassembled WGS sequence"/>
</dbReference>
<dbReference type="Gene3D" id="3.20.20.210">
    <property type="match status" value="1"/>
</dbReference>
<evidence type="ECO:0000313" key="3">
    <source>
        <dbReference type="Proteomes" id="UP000005359"/>
    </source>
</evidence>
<dbReference type="eggNOG" id="COG0407">
    <property type="taxonomic scope" value="Bacteria"/>
</dbReference>
<sequence length="297" mass="33145">MRRGNVKNMGDIKDFNCTYDNSAGIRSEVTEGLGLTFPDAYTYCDTMVTLSKVLKEKDKTVICELPFCHTLEAEAMGGIINLGNEIAGPRAGGYVCTDVEEILNLPDMDFTKGRIQETLLACKKLREEGEHVVFEVAGPFTILNVLIDARYVFKGMRKKPEVMEKVFWKLGDQILKYMELVKEYGGDLISYADSSGGVNILGPKMMEAVTVNFTYPFLKKVEQLADDKTMILLCPKTTLALIGTEKAKFVDHQLEEPIGYAQACIHMIGKAHFAGQMCIKNVGYQLNHGIFKEVKLL</sequence>
<accession>B0G7R8</accession>
<dbReference type="InterPro" id="IPR000257">
    <property type="entry name" value="Uroporphyrinogen_deCOase"/>
</dbReference>
<dbReference type="GO" id="GO:0006779">
    <property type="term" value="P:porphyrin-containing compound biosynthetic process"/>
    <property type="evidence" value="ECO:0007669"/>
    <property type="project" value="InterPro"/>
</dbReference>
<protein>
    <recommendedName>
        <fullName evidence="1">Uroporphyrinogen decarboxylase (URO-D) domain-containing protein</fullName>
    </recommendedName>
</protein>
<dbReference type="InterPro" id="IPR052024">
    <property type="entry name" value="Methanogen_methyltrans"/>
</dbReference>
<dbReference type="STRING" id="411461.DORFOR_02323"/>
<dbReference type="Pfam" id="PF01208">
    <property type="entry name" value="URO-D"/>
    <property type="match status" value="1"/>
</dbReference>
<evidence type="ECO:0000313" key="2">
    <source>
        <dbReference type="EMBL" id="EDR45722.1"/>
    </source>
</evidence>
<comment type="caution">
    <text evidence="2">The sequence shown here is derived from an EMBL/GenBank/DDBJ whole genome shotgun (WGS) entry which is preliminary data.</text>
</comment>
<gene>
    <name evidence="2" type="ORF">DORFOR_02323</name>
</gene>
<dbReference type="PANTHER" id="PTHR47099:SF1">
    <property type="entry name" value="METHYLCOBAMIDE:COM METHYLTRANSFERASE MTBA"/>
    <property type="match status" value="1"/>
</dbReference>
<dbReference type="AlphaFoldDB" id="B0G7R8"/>
<dbReference type="InterPro" id="IPR038071">
    <property type="entry name" value="UROD/MetE-like_sf"/>
</dbReference>
<reference evidence="2 3" key="2">
    <citation type="submission" date="2007-10" db="EMBL/GenBank/DDBJ databases">
        <authorList>
            <person name="Fulton L."/>
            <person name="Clifton S."/>
            <person name="Fulton B."/>
            <person name="Xu J."/>
            <person name="Minx P."/>
            <person name="Pepin K.H."/>
            <person name="Johnson M."/>
            <person name="Thiruvilangam P."/>
            <person name="Bhonagiri V."/>
            <person name="Nash W.E."/>
            <person name="Wang C."/>
            <person name="Mardis E.R."/>
            <person name="Wilson R.K."/>
        </authorList>
    </citation>
    <scope>NUCLEOTIDE SEQUENCE [LARGE SCALE GENOMIC DNA]</scope>
    <source>
        <strain evidence="2 3">ATCC 27755</strain>
    </source>
</reference>
<dbReference type="PANTHER" id="PTHR47099">
    <property type="entry name" value="METHYLCOBAMIDE:COM METHYLTRANSFERASE MTBA"/>
    <property type="match status" value="1"/>
</dbReference>
<organism evidence="2 3">
    <name type="scientific">Dorea formicigenerans ATCC 27755</name>
    <dbReference type="NCBI Taxonomy" id="411461"/>
    <lineage>
        <taxon>Bacteria</taxon>
        <taxon>Bacillati</taxon>
        <taxon>Bacillota</taxon>
        <taxon>Clostridia</taxon>
        <taxon>Lachnospirales</taxon>
        <taxon>Lachnospiraceae</taxon>
        <taxon>Dorea</taxon>
    </lineage>
</organism>
<evidence type="ECO:0000259" key="1">
    <source>
        <dbReference type="Pfam" id="PF01208"/>
    </source>
</evidence>
<name>B0G7R8_9FIRM</name>